<evidence type="ECO:0000313" key="3">
    <source>
        <dbReference type="Proteomes" id="UP000035618"/>
    </source>
</evidence>
<dbReference type="PROSITE" id="PS51725">
    <property type="entry name" value="ABM"/>
    <property type="match status" value="1"/>
</dbReference>
<dbReference type="Gene3D" id="3.30.70.100">
    <property type="match status" value="1"/>
</dbReference>
<name>A0A837IU61_9LACO</name>
<proteinExistence type="predicted"/>
<evidence type="ECO:0000313" key="2">
    <source>
        <dbReference type="EMBL" id="KLA46675.1"/>
    </source>
</evidence>
<reference evidence="2 3" key="1">
    <citation type="journal article" date="2015" name="BMC Microbiol.">
        <title>Lactobacillus ruminis strains cluster according to their mammalian gut source.</title>
        <authorList>
            <person name="O' Donnell M.M."/>
            <person name="Harris H.M."/>
            <person name="Lynch D.B."/>
            <person name="Ross R.P."/>
            <person name="O'Toole P.W."/>
        </authorList>
    </citation>
    <scope>NUCLEOTIDE SEQUENCE [LARGE SCALE GENOMIC DNA]</scope>
    <source>
        <strain evidence="2 3">ATCC 27780</strain>
    </source>
</reference>
<dbReference type="AlphaFoldDB" id="A0A837IU61"/>
<protein>
    <recommendedName>
        <fullName evidence="1">ABM domain-containing protein</fullName>
    </recommendedName>
</protein>
<dbReference type="InterPro" id="IPR011008">
    <property type="entry name" value="Dimeric_a/b-barrel"/>
</dbReference>
<accession>A0A837IU61</accession>
<feature type="domain" description="ABM" evidence="1">
    <location>
        <begin position="25"/>
        <end position="116"/>
    </location>
</feature>
<organism evidence="2 3">
    <name type="scientific">Ligilactobacillus ruminis</name>
    <dbReference type="NCBI Taxonomy" id="1623"/>
    <lineage>
        <taxon>Bacteria</taxon>
        <taxon>Bacillati</taxon>
        <taxon>Bacillota</taxon>
        <taxon>Bacilli</taxon>
        <taxon>Lactobacillales</taxon>
        <taxon>Lactobacillaceae</taxon>
        <taxon>Ligilactobacillus</taxon>
    </lineage>
</organism>
<dbReference type="InterPro" id="IPR007138">
    <property type="entry name" value="ABM_dom"/>
</dbReference>
<evidence type="ECO:0000259" key="1">
    <source>
        <dbReference type="PROSITE" id="PS51725"/>
    </source>
</evidence>
<dbReference type="Pfam" id="PF03992">
    <property type="entry name" value="ABM"/>
    <property type="match status" value="1"/>
</dbReference>
<comment type="caution">
    <text evidence="2">The sequence shown here is derived from an EMBL/GenBank/DDBJ whole genome shotgun (WGS) entry which is preliminary data.</text>
</comment>
<dbReference type="Proteomes" id="UP000035618">
    <property type="component" value="Unassembled WGS sequence"/>
</dbReference>
<sequence length="131" mass="15242">MFAGSGLDVKRGYTNRNLEESIMSIVVNIYYSGENGSARQFAKEMISSGTVDAIRNEAGNIRYDYFFPLGDEETVLLIDSWENQESIDFHHQSPMMNKIAELRDKYNLHMKVERYRSEDTIPDTDQKYIRN</sequence>
<dbReference type="EMBL" id="JHAJ01000040">
    <property type="protein sequence ID" value="KLA46675.1"/>
    <property type="molecule type" value="Genomic_DNA"/>
</dbReference>
<gene>
    <name evidence="2" type="ORF">LRB_689</name>
</gene>
<dbReference type="SUPFAM" id="SSF54909">
    <property type="entry name" value="Dimeric alpha+beta barrel"/>
    <property type="match status" value="1"/>
</dbReference>